<name>A0ABR0SAS5_9HYPO</name>
<gene>
    <name evidence="3" type="ORF">PT974_10450</name>
</gene>
<evidence type="ECO:0000313" key="4">
    <source>
        <dbReference type="Proteomes" id="UP001338125"/>
    </source>
</evidence>
<evidence type="ECO:0000259" key="2">
    <source>
        <dbReference type="Pfam" id="PF26138"/>
    </source>
</evidence>
<reference evidence="3 4" key="1">
    <citation type="submission" date="2024-01" db="EMBL/GenBank/DDBJ databases">
        <title>Complete genome of Cladobotryum mycophilum ATHUM6906.</title>
        <authorList>
            <person name="Christinaki A.C."/>
            <person name="Myridakis A.I."/>
            <person name="Kouvelis V.N."/>
        </authorList>
    </citation>
    <scope>NUCLEOTIDE SEQUENCE [LARGE SCALE GENOMIC DNA]</scope>
    <source>
        <strain evidence="3 4">ATHUM6906</strain>
    </source>
</reference>
<feature type="domain" description="DUF8040" evidence="2">
    <location>
        <begin position="51"/>
        <end position="126"/>
    </location>
</feature>
<dbReference type="EMBL" id="JAVFKD010000015">
    <property type="protein sequence ID" value="KAK5988952.1"/>
    <property type="molecule type" value="Genomic_DNA"/>
</dbReference>
<dbReference type="InterPro" id="IPR058353">
    <property type="entry name" value="DUF8040"/>
</dbReference>
<keyword evidence="4" id="KW-1185">Reference proteome</keyword>
<comment type="caution">
    <text evidence="3">The sequence shown here is derived from an EMBL/GenBank/DDBJ whole genome shotgun (WGS) entry which is preliminary data.</text>
</comment>
<feature type="region of interest" description="Disordered" evidence="1">
    <location>
        <begin position="172"/>
        <end position="210"/>
    </location>
</feature>
<feature type="compositionally biased region" description="Basic and acidic residues" evidence="1">
    <location>
        <begin position="199"/>
        <end position="210"/>
    </location>
</feature>
<feature type="compositionally biased region" description="Low complexity" evidence="1">
    <location>
        <begin position="172"/>
        <end position="182"/>
    </location>
</feature>
<evidence type="ECO:0000256" key="1">
    <source>
        <dbReference type="SAM" id="MobiDB-lite"/>
    </source>
</evidence>
<sequence length="210" mass="24056">MNEAYQQAIHHSIIEEEMLVDGMMEFVVLDDSSVESFDLASAAEGFLGVTDRTFEETFRLNKEDFYELVRWLRRHTTVPDTRRQTMEQKFLVYLYVLAHECTQKQAAFEFGMAPAGVSRILQTFQEAFRIYNDAPGKPKTTTKQGKDAGEMLSALHWTTGASVSKRFAGVKKTTANAKKPNASSPIRRQANDPNWPAKHWTELFKDQRKK</sequence>
<dbReference type="Pfam" id="PF26138">
    <property type="entry name" value="DUF8040"/>
    <property type="match status" value="1"/>
</dbReference>
<dbReference type="Proteomes" id="UP001338125">
    <property type="component" value="Unassembled WGS sequence"/>
</dbReference>
<protein>
    <recommendedName>
        <fullName evidence="2">DUF8040 domain-containing protein</fullName>
    </recommendedName>
</protein>
<evidence type="ECO:0000313" key="3">
    <source>
        <dbReference type="EMBL" id="KAK5988952.1"/>
    </source>
</evidence>
<accession>A0ABR0SAS5</accession>
<proteinExistence type="predicted"/>
<organism evidence="3 4">
    <name type="scientific">Cladobotryum mycophilum</name>
    <dbReference type="NCBI Taxonomy" id="491253"/>
    <lineage>
        <taxon>Eukaryota</taxon>
        <taxon>Fungi</taxon>
        <taxon>Dikarya</taxon>
        <taxon>Ascomycota</taxon>
        <taxon>Pezizomycotina</taxon>
        <taxon>Sordariomycetes</taxon>
        <taxon>Hypocreomycetidae</taxon>
        <taxon>Hypocreales</taxon>
        <taxon>Hypocreaceae</taxon>
        <taxon>Cladobotryum</taxon>
    </lineage>
</organism>